<comment type="caution">
    <text evidence="1">The sequence shown here is derived from an EMBL/GenBank/DDBJ whole genome shotgun (WGS) entry which is preliminary data.</text>
</comment>
<accession>X6MPE8</accession>
<proteinExistence type="predicted"/>
<protein>
    <submittedName>
        <fullName evidence="1">Uncharacterized protein</fullName>
    </submittedName>
</protein>
<dbReference type="EMBL" id="ASPP01019025">
    <property type="protein sequence ID" value="ETO15546.1"/>
    <property type="molecule type" value="Genomic_DNA"/>
</dbReference>
<organism evidence="1 2">
    <name type="scientific">Reticulomyxa filosa</name>
    <dbReference type="NCBI Taxonomy" id="46433"/>
    <lineage>
        <taxon>Eukaryota</taxon>
        <taxon>Sar</taxon>
        <taxon>Rhizaria</taxon>
        <taxon>Retaria</taxon>
        <taxon>Foraminifera</taxon>
        <taxon>Monothalamids</taxon>
        <taxon>Reticulomyxidae</taxon>
        <taxon>Reticulomyxa</taxon>
    </lineage>
</organism>
<dbReference type="Proteomes" id="UP000023152">
    <property type="component" value="Unassembled WGS sequence"/>
</dbReference>
<reference evidence="1 2" key="1">
    <citation type="journal article" date="2013" name="Curr. Biol.">
        <title>The Genome of the Foraminiferan Reticulomyxa filosa.</title>
        <authorList>
            <person name="Glockner G."/>
            <person name="Hulsmann N."/>
            <person name="Schleicher M."/>
            <person name="Noegel A.A."/>
            <person name="Eichinger L."/>
            <person name="Gallinger C."/>
            <person name="Pawlowski J."/>
            <person name="Sierra R."/>
            <person name="Euteneuer U."/>
            <person name="Pillet L."/>
            <person name="Moustafa A."/>
            <person name="Platzer M."/>
            <person name="Groth M."/>
            <person name="Szafranski K."/>
            <person name="Schliwa M."/>
        </authorList>
    </citation>
    <scope>NUCLEOTIDE SEQUENCE [LARGE SCALE GENOMIC DNA]</scope>
</reference>
<name>X6MPE8_RETFI</name>
<evidence type="ECO:0000313" key="2">
    <source>
        <dbReference type="Proteomes" id="UP000023152"/>
    </source>
</evidence>
<evidence type="ECO:0000313" key="1">
    <source>
        <dbReference type="EMBL" id="ETO15546.1"/>
    </source>
</evidence>
<sequence>MKELGTVKDNNNDLFLKEIFDLKLQLSQIPQLKVLMSLYCLEYKVRLADNCANDINRANDVIDAKDRVAYLEIELSNATQEREEVALKLRDCQIIAIVTIAIQDGVLKKNGRRE</sequence>
<gene>
    <name evidence="1" type="ORF">RFI_21818</name>
</gene>
<dbReference type="AlphaFoldDB" id="X6MPE8"/>
<keyword evidence="2" id="KW-1185">Reference proteome</keyword>